<reference evidence="4 5" key="1">
    <citation type="submission" date="2017-02" db="EMBL/GenBank/DDBJ databases">
        <authorList>
            <person name="Peterson S.W."/>
        </authorList>
    </citation>
    <scope>NUCLEOTIDE SEQUENCE [LARGE SCALE GENOMIC DNA]</scope>
    <source>
        <strain evidence="4 5">ATCC BAA-909</strain>
    </source>
</reference>
<dbReference type="GeneID" id="303368286"/>
<keyword evidence="1" id="KW-0812">Transmembrane</keyword>
<organism evidence="4 5">
    <name type="scientific">Treponema berlinense</name>
    <dbReference type="NCBI Taxonomy" id="225004"/>
    <lineage>
        <taxon>Bacteria</taxon>
        <taxon>Pseudomonadati</taxon>
        <taxon>Spirochaetota</taxon>
        <taxon>Spirochaetia</taxon>
        <taxon>Spirochaetales</taxon>
        <taxon>Treponemataceae</taxon>
        <taxon>Treponema</taxon>
    </lineage>
</organism>
<evidence type="ECO:0000256" key="1">
    <source>
        <dbReference type="SAM" id="Phobius"/>
    </source>
</evidence>
<name>A0A1T4QQM7_9SPIR</name>
<dbReference type="OrthoDB" id="9781505at2"/>
<accession>A0A1T4QQM7</accession>
<dbReference type="RefSeq" id="WP_078931807.1">
    <property type="nucleotide sequence ID" value="NZ_FUXC01000016.1"/>
</dbReference>
<feature type="chain" id="PRO_5013137616" evidence="2">
    <location>
        <begin position="23"/>
        <end position="471"/>
    </location>
</feature>
<dbReference type="PANTHER" id="PTHR45228">
    <property type="entry name" value="CYCLIC DI-GMP PHOSPHODIESTERASE TM_0186-RELATED"/>
    <property type="match status" value="1"/>
</dbReference>
<proteinExistence type="predicted"/>
<dbReference type="AlphaFoldDB" id="A0A1T4QQM7"/>
<dbReference type="STRING" id="225004.SAMN02745152_02072"/>
<keyword evidence="1" id="KW-1133">Transmembrane helix</keyword>
<evidence type="ECO:0000313" key="5">
    <source>
        <dbReference type="Proteomes" id="UP000190395"/>
    </source>
</evidence>
<feature type="domain" description="HD-GYP" evidence="3">
    <location>
        <begin position="287"/>
        <end position="471"/>
    </location>
</feature>
<feature type="signal peptide" evidence="2">
    <location>
        <begin position="1"/>
        <end position="22"/>
    </location>
</feature>
<dbReference type="InterPro" id="IPR037522">
    <property type="entry name" value="HD_GYP_dom"/>
</dbReference>
<evidence type="ECO:0000259" key="3">
    <source>
        <dbReference type="PROSITE" id="PS51832"/>
    </source>
</evidence>
<feature type="transmembrane region" description="Helical" evidence="1">
    <location>
        <begin position="194"/>
        <end position="217"/>
    </location>
</feature>
<keyword evidence="1" id="KW-0472">Membrane</keyword>
<gene>
    <name evidence="4" type="ORF">SAMN02745152_02072</name>
</gene>
<dbReference type="PANTHER" id="PTHR45228:SF4">
    <property type="entry name" value="LIPOPROTEIN"/>
    <property type="match status" value="1"/>
</dbReference>
<dbReference type="CDD" id="cd00077">
    <property type="entry name" value="HDc"/>
    <property type="match status" value="1"/>
</dbReference>
<dbReference type="Pfam" id="PF13487">
    <property type="entry name" value="HD_5"/>
    <property type="match status" value="1"/>
</dbReference>
<dbReference type="SUPFAM" id="SSF109604">
    <property type="entry name" value="HD-domain/PDEase-like"/>
    <property type="match status" value="1"/>
</dbReference>
<sequence>MLKIKKVCSFVALIFTAVSVFAQSGTAELTKRYLERANTQYENAQYNDAYKTINAVLKLNESSGIPANATLIATQIYSKVLDGIKSSGDYSKFGDVTANLEKYPVIADSAIQQKVKAIYAQQEAELQAKKEAAQKAEREEQFKMYQNQLEEQGKSQASFMDAMQKSQESVMNSIVELGENMSEASKQSAKSNHMVLIAVLIICVVLVFVFIVVILAIRAAAKASARQSMQFTETLKLVQGMTQQNSQLLLGNVTDLQRLGGPGLRSAGSSRWGVDALPAPEMSEEDKEELKILAIKCEELGSKIDSVSRRKNNSKNVSELVYKLSIALGLNQNTSMVYFCASMVYDAGFLSVSEEVLSGANLTEEQKDELKTHVSNSAEYFDFVPKKYMQIFEDAARSHHENEDGSGYPNGLKGDEIPQIAKIIHVVESYNSLISRRNYRQIKDKETAIAELLSKTNLYDETVVKALDSIV</sequence>
<dbReference type="EMBL" id="FUXC01000016">
    <property type="protein sequence ID" value="SKA06040.1"/>
    <property type="molecule type" value="Genomic_DNA"/>
</dbReference>
<dbReference type="InterPro" id="IPR052020">
    <property type="entry name" value="Cyclic_di-GMP/3'3'-cGAMP_PDE"/>
</dbReference>
<keyword evidence="5" id="KW-1185">Reference proteome</keyword>
<evidence type="ECO:0000256" key="2">
    <source>
        <dbReference type="SAM" id="SignalP"/>
    </source>
</evidence>
<keyword evidence="2" id="KW-0732">Signal</keyword>
<protein>
    <submittedName>
        <fullName evidence="4">HD domain-containing protein</fullName>
    </submittedName>
</protein>
<dbReference type="Gene3D" id="1.10.3210.10">
    <property type="entry name" value="Hypothetical protein af1432"/>
    <property type="match status" value="1"/>
</dbReference>
<dbReference type="Proteomes" id="UP000190395">
    <property type="component" value="Unassembled WGS sequence"/>
</dbReference>
<dbReference type="InterPro" id="IPR003607">
    <property type="entry name" value="HD/PDEase_dom"/>
</dbReference>
<evidence type="ECO:0000313" key="4">
    <source>
        <dbReference type="EMBL" id="SKA06040.1"/>
    </source>
</evidence>
<dbReference type="PROSITE" id="PS51832">
    <property type="entry name" value="HD_GYP"/>
    <property type="match status" value="1"/>
</dbReference>